<reference evidence="2 3" key="1">
    <citation type="submission" date="2016-07" db="EMBL/GenBank/DDBJ databases">
        <title>Pervasive Adenine N6-methylation of Active Genes in Fungi.</title>
        <authorList>
            <consortium name="DOE Joint Genome Institute"/>
            <person name="Mondo S.J."/>
            <person name="Dannebaum R.O."/>
            <person name="Kuo R.C."/>
            <person name="Labutti K."/>
            <person name="Haridas S."/>
            <person name="Kuo A."/>
            <person name="Salamov A."/>
            <person name="Ahrendt S.R."/>
            <person name="Lipzen A."/>
            <person name="Sullivan W."/>
            <person name="Andreopoulos W.B."/>
            <person name="Clum A."/>
            <person name="Lindquist E."/>
            <person name="Daum C."/>
            <person name="Ramamoorthy G.K."/>
            <person name="Gryganskyi A."/>
            <person name="Culley D."/>
            <person name="Magnuson J.K."/>
            <person name="James T.Y."/>
            <person name="O'Malley M.A."/>
            <person name="Stajich J.E."/>
            <person name="Spatafora J.W."/>
            <person name="Visel A."/>
            <person name="Grigoriev I.V."/>
        </authorList>
    </citation>
    <scope>NUCLEOTIDE SEQUENCE [LARGE SCALE GENOMIC DNA]</scope>
    <source>
        <strain evidence="2 3">CBS 129021</strain>
    </source>
</reference>
<feature type="domain" description="Heterokaryon incompatibility" evidence="1">
    <location>
        <begin position="205"/>
        <end position="370"/>
    </location>
</feature>
<dbReference type="RefSeq" id="XP_040713921.1">
    <property type="nucleotide sequence ID" value="XM_040858474.1"/>
</dbReference>
<gene>
    <name evidence="2" type="ORF">BCR38DRAFT_410535</name>
</gene>
<sequence>MPLCGSCADIKLDDLLTATVRPFKATWAELTDSIAKCEFCALFLAECKLDSQVHGSNESLYVAGSCNMVQEKYGQYSIQNIINLHLYAGVPNALDTSDHSNSVRVGNVRDMKDRGLRQFGSLPVTCDRDAPSQTADRIHNRLVHPADDPACVRQWLSTCLSDHSACATGFGRQYSDVPTRLLDIGNISAGIPPSFVETNDTIVDYIALSHRWGGVNITRTTSGNLRKHKEAIPTDTLNNTFRDAIAVTAALGFRYICIDSLCIIQDSREDWEREASRMAQVYQNAILTISAACETSGDTGLFQTRETPTMVNLPQYDAFNGSGSLAVYIISNQSFTSPIALGSSRFRHLGPFDTEVSSGPLNTRAWTLQERYLSRRIIHFGCKQLFWECQTSTGEESSIRDPMPLDRFGATEKDHTNGFLKCLSSQPLVEETPGYGGSTHRSAPTYAIWYKLVSDYGGRDLTVDTDKLPAISGITRVFAYYSQDEYLAGLWRRDIPTGLLWHASEWGKPLRRPRAYRAPSWSWASRDGPVLIEAEWRGQVEISDVVAFTQTAGFDMYGEVKSGYLKLSGYLE</sequence>
<evidence type="ECO:0000259" key="1">
    <source>
        <dbReference type="Pfam" id="PF06985"/>
    </source>
</evidence>
<protein>
    <submittedName>
        <fullName evidence="2">Heterokaryon incompatibility protein-domain-containing protein</fullName>
    </submittedName>
</protein>
<comment type="caution">
    <text evidence="2">The sequence shown here is derived from an EMBL/GenBank/DDBJ whole genome shotgun (WGS) entry which is preliminary data.</text>
</comment>
<accession>A0A1Y2DTX6</accession>
<dbReference type="Proteomes" id="UP000193689">
    <property type="component" value="Unassembled WGS sequence"/>
</dbReference>
<dbReference type="OrthoDB" id="5362512at2759"/>
<dbReference type="GeneID" id="63774686"/>
<evidence type="ECO:0000313" key="2">
    <source>
        <dbReference type="EMBL" id="ORY62085.1"/>
    </source>
</evidence>
<dbReference type="EMBL" id="MCFJ01000009">
    <property type="protein sequence ID" value="ORY62085.1"/>
    <property type="molecule type" value="Genomic_DNA"/>
</dbReference>
<dbReference type="PANTHER" id="PTHR33112:SF16">
    <property type="entry name" value="HETEROKARYON INCOMPATIBILITY DOMAIN-CONTAINING PROTEIN"/>
    <property type="match status" value="1"/>
</dbReference>
<dbReference type="InParanoid" id="A0A1Y2DTX6"/>
<keyword evidence="3" id="KW-1185">Reference proteome</keyword>
<name>A0A1Y2DTX6_9PEZI</name>
<dbReference type="PANTHER" id="PTHR33112">
    <property type="entry name" value="DOMAIN PROTEIN, PUTATIVE-RELATED"/>
    <property type="match status" value="1"/>
</dbReference>
<dbReference type="Pfam" id="PF06985">
    <property type="entry name" value="HET"/>
    <property type="match status" value="1"/>
</dbReference>
<organism evidence="2 3">
    <name type="scientific">Pseudomassariella vexata</name>
    <dbReference type="NCBI Taxonomy" id="1141098"/>
    <lineage>
        <taxon>Eukaryota</taxon>
        <taxon>Fungi</taxon>
        <taxon>Dikarya</taxon>
        <taxon>Ascomycota</taxon>
        <taxon>Pezizomycotina</taxon>
        <taxon>Sordariomycetes</taxon>
        <taxon>Xylariomycetidae</taxon>
        <taxon>Amphisphaeriales</taxon>
        <taxon>Pseudomassariaceae</taxon>
        <taxon>Pseudomassariella</taxon>
    </lineage>
</organism>
<evidence type="ECO:0000313" key="3">
    <source>
        <dbReference type="Proteomes" id="UP000193689"/>
    </source>
</evidence>
<proteinExistence type="predicted"/>
<dbReference type="AlphaFoldDB" id="A0A1Y2DTX6"/>
<dbReference type="InterPro" id="IPR010730">
    <property type="entry name" value="HET"/>
</dbReference>